<accession>A0A7H0VBS8</accession>
<evidence type="ECO:0000313" key="4">
    <source>
        <dbReference type="EMBL" id="QNR23176.1"/>
    </source>
</evidence>
<dbReference type="InterPro" id="IPR051056">
    <property type="entry name" value="Glycosyl_Hydrolase_73"/>
</dbReference>
<dbReference type="SMART" id="SM00047">
    <property type="entry name" value="LYZ2"/>
    <property type="match status" value="1"/>
</dbReference>
<evidence type="ECO:0000259" key="3">
    <source>
        <dbReference type="SMART" id="SM00047"/>
    </source>
</evidence>
<dbReference type="Pfam" id="PF01832">
    <property type="entry name" value="Glucosaminidase"/>
    <property type="match status" value="1"/>
</dbReference>
<gene>
    <name evidence="4" type="ORF">H4K34_12420</name>
</gene>
<reference evidence="4 5" key="1">
    <citation type="submission" date="2020-08" db="EMBL/GenBank/DDBJ databases">
        <title>Croceimicrobium hydrocarbonivorans gen. nov., sp. nov., a novel marine bacterium isolated from a bacterial consortium that degrades polyethylene terephthalate.</title>
        <authorList>
            <person name="Liu R."/>
        </authorList>
    </citation>
    <scope>NUCLEOTIDE SEQUENCE [LARGE SCALE GENOMIC DNA]</scope>
    <source>
        <strain evidence="4 5">A20-9</strain>
    </source>
</reference>
<evidence type="ECO:0000313" key="5">
    <source>
        <dbReference type="Proteomes" id="UP000516305"/>
    </source>
</evidence>
<feature type="domain" description="Mannosyl-glycoprotein endo-beta-N-acetylglucosamidase-like" evidence="3">
    <location>
        <begin position="2"/>
        <end position="152"/>
    </location>
</feature>
<dbReference type="PANTHER" id="PTHR33308">
    <property type="entry name" value="PEPTIDOGLYCAN HYDROLASE FLGJ"/>
    <property type="match status" value="1"/>
</dbReference>
<feature type="compositionally biased region" description="Basic and acidic residues" evidence="2">
    <location>
        <begin position="152"/>
        <end position="165"/>
    </location>
</feature>
<dbReference type="RefSeq" id="WP_210757712.1">
    <property type="nucleotide sequence ID" value="NZ_CP060139.1"/>
</dbReference>
<dbReference type="InterPro" id="IPR002901">
    <property type="entry name" value="MGlyc_endo_b_GlcNAc-like_dom"/>
</dbReference>
<dbReference type="InterPro" id="IPR023346">
    <property type="entry name" value="Lysozyme-like_dom_sf"/>
</dbReference>
<dbReference type="PANTHER" id="PTHR33308:SF9">
    <property type="entry name" value="PEPTIDOGLYCAN HYDROLASE FLGJ"/>
    <property type="match status" value="1"/>
</dbReference>
<sequence length="171" mass="19083">MDKETFVTTYLPLAQKAGERFGMNPAVILAQAAIESGWGSSYGARVRKNFFGITAAGSPNEFWDGSYTVANNQYRLKFRVYRTAQDSFYDFARLISSRYKSAHAVSNDSAAYAQAIAYSPYISENNGDNRENYRKGIISTFNSISTIVKKKDLNLSNPPEDKPSEHCSSQD</sequence>
<organism evidence="4 5">
    <name type="scientific">Croceimicrobium hydrocarbonivorans</name>
    <dbReference type="NCBI Taxonomy" id="2761580"/>
    <lineage>
        <taxon>Bacteria</taxon>
        <taxon>Pseudomonadati</taxon>
        <taxon>Bacteroidota</taxon>
        <taxon>Flavobacteriia</taxon>
        <taxon>Flavobacteriales</taxon>
        <taxon>Owenweeksiaceae</taxon>
        <taxon>Croceimicrobium</taxon>
    </lineage>
</organism>
<evidence type="ECO:0000256" key="2">
    <source>
        <dbReference type="SAM" id="MobiDB-lite"/>
    </source>
</evidence>
<dbReference type="KEGG" id="chyd:H4K34_12420"/>
<dbReference type="AlphaFoldDB" id="A0A7H0VBS8"/>
<evidence type="ECO:0000256" key="1">
    <source>
        <dbReference type="ARBA" id="ARBA00022801"/>
    </source>
</evidence>
<keyword evidence="5" id="KW-1185">Reference proteome</keyword>
<dbReference type="GO" id="GO:0004040">
    <property type="term" value="F:amidase activity"/>
    <property type="evidence" value="ECO:0007669"/>
    <property type="project" value="InterPro"/>
</dbReference>
<feature type="region of interest" description="Disordered" evidence="2">
    <location>
        <begin position="152"/>
        <end position="171"/>
    </location>
</feature>
<protein>
    <submittedName>
        <fullName evidence="4">Glucosaminidase domain-containing protein</fullName>
    </submittedName>
</protein>
<keyword evidence="1" id="KW-0378">Hydrolase</keyword>
<dbReference type="SUPFAM" id="SSF53955">
    <property type="entry name" value="Lysozyme-like"/>
    <property type="match status" value="1"/>
</dbReference>
<proteinExistence type="predicted"/>
<dbReference type="Proteomes" id="UP000516305">
    <property type="component" value="Chromosome"/>
</dbReference>
<dbReference type="EMBL" id="CP060139">
    <property type="protein sequence ID" value="QNR23176.1"/>
    <property type="molecule type" value="Genomic_DNA"/>
</dbReference>
<name>A0A7H0VBS8_9FLAO</name>
<dbReference type="Gene3D" id="1.10.530.10">
    <property type="match status" value="1"/>
</dbReference>